<dbReference type="VEuPathDB" id="FungiDB:MSYG_1925"/>
<dbReference type="STRING" id="1230383.A0A1M8A536"/>
<evidence type="ECO:0000313" key="2">
    <source>
        <dbReference type="EMBL" id="SHO77583.1"/>
    </source>
</evidence>
<evidence type="ECO:0000313" key="3">
    <source>
        <dbReference type="Proteomes" id="UP000186303"/>
    </source>
</evidence>
<gene>
    <name evidence="2" type="ORF">MSYG_1925</name>
</gene>
<dbReference type="Pfam" id="PF11817">
    <property type="entry name" value="Foie-gras_1"/>
    <property type="match status" value="2"/>
</dbReference>
<dbReference type="Proteomes" id="UP000186303">
    <property type="component" value="Chromosome 3"/>
</dbReference>
<dbReference type="PANTHER" id="PTHR14374">
    <property type="entry name" value="FOIE GRAS"/>
    <property type="match status" value="1"/>
</dbReference>
<sequence length="1062" mass="112846">MNAYPVDLVVELQPCVHASGLLPDDAAPPGLAHPPTEHPALCAALAEALAPRTRAALWTAAGAGERVRATLVHRDHTLPPARMRAGQRVPDAAARRALAALPPRSPLSPLFPGGPLFPDGLVTPSWIRKHGEYIPAVRLAFFCMPPDRGDTLAKDAALIEALTALRASLAPRGTRLVAVLLCEPVLYAQGVDARVAHVRRAAGLDTRGAVYALSTAAHADHAAFLRHIHTRVLALARDVYRERARHVRRHRARCPPPPSVVQPVLQAAAHAQLLAPAQPVLSAPGWNVRLFFKLGALAEWQADYGEARALYEDAYRELMDVYFRASPAKPPARRCVEAQVLADALVLRLVRLHLYAHAPARARAQLEQHIAAIDAQCAAWGLAPTAPERWAWPAKAYGLLAELAHEAQRPPSVHGLDEGLLYYHAALCHLEALRCAAPADAARGAAVSCLSAAYDAFRHTQRARLAHWAAVRLAQAYLPAKPAQALPFLERTLRWYRRDGWPMLRARLALTALAAALPCEDRAAVARLALELQQPVPPSLAREAHDALARVPSEPAWWAAARDAPPPPPDTGAVRLVGVRAVFARAQAVASEPMPFQVVVGTARGARATVLALSVHLAGEAAPLVHIEAAPTATRTVSVGDVPPGSTAHGHADLARAAPLLVVQGRLVASVPGPVAFSHATLRVASALGPVELAVPVERHAPAEWHLPSRQRVPLPPRPEARALLVVPPPLDVRVPTTLLCGEVTQVALHTRATSGALVVALAPESAQAGAALGTEAAAAAHARVELPLADAASFWLRAPPTPSMLRLQMHSTRGGGALPHTQREHSVRVVPAFTVRAQVHWTDAWRGHVHADVQYVGDAPIELDGVCVDVPRALGVQAHATLGADDARRVWAPHDTGTWITPLAAAGPSADADAGAGAGAGATLRVAWRRAGAAGAACEAHWPLPPLRAPRAPAVRISVAAPADGVVGAPVRVTVTAHNTSAEHVADARLQVERVDACWLAGASRQALPLLLPHETRTLTWLLYPQRTGLCRLPVLRAWDEGGAQELPVHVAPRAVYVRLP</sequence>
<keyword evidence="3" id="KW-1185">Reference proteome</keyword>
<organism evidence="2 3">
    <name type="scientific">Malassezia sympodialis (strain ATCC 42132)</name>
    <name type="common">Atopic eczema-associated yeast</name>
    <dbReference type="NCBI Taxonomy" id="1230383"/>
    <lineage>
        <taxon>Eukaryota</taxon>
        <taxon>Fungi</taxon>
        <taxon>Dikarya</taxon>
        <taxon>Basidiomycota</taxon>
        <taxon>Ustilaginomycotina</taxon>
        <taxon>Malasseziomycetes</taxon>
        <taxon>Malasseziales</taxon>
        <taxon>Malasseziaceae</taxon>
        <taxon>Malassezia</taxon>
    </lineage>
</organism>
<name>A0A1M8A536_MALS4</name>
<evidence type="ECO:0000259" key="1">
    <source>
        <dbReference type="Pfam" id="PF11817"/>
    </source>
</evidence>
<feature type="domain" description="Trafficking protein particle complex subunit 11" evidence="1">
    <location>
        <begin position="446"/>
        <end position="532"/>
    </location>
</feature>
<dbReference type="PANTHER" id="PTHR14374:SF0">
    <property type="entry name" value="TRAFFICKING PROTEIN PARTICLE COMPLEX SUBUNIT 11"/>
    <property type="match status" value="1"/>
</dbReference>
<dbReference type="OMA" id="RRTERIH"/>
<protein>
    <recommendedName>
        <fullName evidence="1">Trafficking protein particle complex subunit 11 domain-containing protein</fullName>
    </recommendedName>
</protein>
<dbReference type="OrthoDB" id="6278596at2759"/>
<proteinExistence type="predicted"/>
<accession>A0A1M8A536</accession>
<dbReference type="AlphaFoldDB" id="A0A1M8A536"/>
<feature type="domain" description="Trafficking protein particle complex subunit 11" evidence="1">
    <location>
        <begin position="334"/>
        <end position="410"/>
    </location>
</feature>
<dbReference type="InterPro" id="IPR021773">
    <property type="entry name" value="TPC11"/>
</dbReference>
<reference evidence="3" key="1">
    <citation type="journal article" date="2017" name="Nucleic Acids Res.">
        <title>Proteogenomics produces comprehensive and highly accurate protein-coding gene annotation in a complete genome assembly of Malassezia sympodialis.</title>
        <authorList>
            <person name="Zhu Y."/>
            <person name="Engstroem P.G."/>
            <person name="Tellgren-Roth C."/>
            <person name="Baudo C.D."/>
            <person name="Kennell J.C."/>
            <person name="Sun S."/>
            <person name="Billmyre R.B."/>
            <person name="Schroeder M.S."/>
            <person name="Andersson A."/>
            <person name="Holm T."/>
            <person name="Sigurgeirsson B."/>
            <person name="Wu G."/>
            <person name="Sankaranarayanan S.R."/>
            <person name="Siddharthan R."/>
            <person name="Sanyal K."/>
            <person name="Lundeberg J."/>
            <person name="Nystedt B."/>
            <person name="Boekhout T."/>
            <person name="Dawson T.L. Jr."/>
            <person name="Heitman J."/>
            <person name="Scheynius A."/>
            <person name="Lehtioe J."/>
        </authorList>
    </citation>
    <scope>NUCLEOTIDE SEQUENCE [LARGE SCALE GENOMIC DNA]</scope>
    <source>
        <strain evidence="3">ATCC 42132</strain>
    </source>
</reference>
<dbReference type="EMBL" id="LT671823">
    <property type="protein sequence ID" value="SHO77583.1"/>
    <property type="molecule type" value="Genomic_DNA"/>
</dbReference>